<dbReference type="Pfam" id="PF01564">
    <property type="entry name" value="Spermine_synth"/>
    <property type="match status" value="1"/>
</dbReference>
<dbReference type="OrthoDB" id="2016285at2759"/>
<dbReference type="AlphaFoldDB" id="A0A8K0TCL3"/>
<gene>
    <name evidence="4" type="ORF">B0T11DRAFT_259061</name>
</gene>
<dbReference type="PANTHER" id="PTHR43317">
    <property type="entry name" value="THERMOSPERMINE SYNTHASE ACAULIS5"/>
    <property type="match status" value="1"/>
</dbReference>
<dbReference type="EMBL" id="JAGPXD010000004">
    <property type="protein sequence ID" value="KAH7359157.1"/>
    <property type="molecule type" value="Genomic_DNA"/>
</dbReference>
<keyword evidence="1" id="KW-0620">Polyamine biosynthesis</keyword>
<organism evidence="4 5">
    <name type="scientific">Plectosphaerella cucumerina</name>
    <dbReference type="NCBI Taxonomy" id="40658"/>
    <lineage>
        <taxon>Eukaryota</taxon>
        <taxon>Fungi</taxon>
        <taxon>Dikarya</taxon>
        <taxon>Ascomycota</taxon>
        <taxon>Pezizomycotina</taxon>
        <taxon>Sordariomycetes</taxon>
        <taxon>Hypocreomycetidae</taxon>
        <taxon>Glomerellales</taxon>
        <taxon>Plectosphaerellaceae</taxon>
        <taxon>Plectosphaerella</taxon>
    </lineage>
</organism>
<feature type="transmembrane region" description="Helical" evidence="3">
    <location>
        <begin position="84"/>
        <end position="103"/>
    </location>
</feature>
<dbReference type="Proteomes" id="UP000813385">
    <property type="component" value="Unassembled WGS sequence"/>
</dbReference>
<dbReference type="GO" id="GO:0010487">
    <property type="term" value="F:thermospermine synthase activity"/>
    <property type="evidence" value="ECO:0007669"/>
    <property type="project" value="TreeGrafter"/>
</dbReference>
<keyword evidence="5" id="KW-1185">Reference proteome</keyword>
<reference evidence="4" key="1">
    <citation type="journal article" date="2021" name="Nat. Commun.">
        <title>Genetic determinants of endophytism in the Arabidopsis root mycobiome.</title>
        <authorList>
            <person name="Mesny F."/>
            <person name="Miyauchi S."/>
            <person name="Thiergart T."/>
            <person name="Pickel B."/>
            <person name="Atanasova L."/>
            <person name="Karlsson M."/>
            <person name="Huettel B."/>
            <person name="Barry K.W."/>
            <person name="Haridas S."/>
            <person name="Chen C."/>
            <person name="Bauer D."/>
            <person name="Andreopoulos W."/>
            <person name="Pangilinan J."/>
            <person name="LaButti K."/>
            <person name="Riley R."/>
            <person name="Lipzen A."/>
            <person name="Clum A."/>
            <person name="Drula E."/>
            <person name="Henrissat B."/>
            <person name="Kohler A."/>
            <person name="Grigoriev I.V."/>
            <person name="Martin F.M."/>
            <person name="Hacquard S."/>
        </authorList>
    </citation>
    <scope>NUCLEOTIDE SEQUENCE</scope>
    <source>
        <strain evidence="4">MPI-CAGE-AT-0016</strain>
    </source>
</reference>
<proteinExistence type="predicted"/>
<feature type="region of interest" description="Disordered" evidence="2">
    <location>
        <begin position="1"/>
        <end position="22"/>
    </location>
</feature>
<dbReference type="Gene3D" id="3.40.50.150">
    <property type="entry name" value="Vaccinia Virus protein VP39"/>
    <property type="match status" value="1"/>
</dbReference>
<comment type="caution">
    <text evidence="4">The sequence shown here is derived from an EMBL/GenBank/DDBJ whole genome shotgun (WGS) entry which is preliminary data.</text>
</comment>
<name>A0A8K0TCL3_9PEZI</name>
<keyword evidence="3" id="KW-0472">Membrane</keyword>
<dbReference type="InterPro" id="IPR029063">
    <property type="entry name" value="SAM-dependent_MTases_sf"/>
</dbReference>
<dbReference type="PANTHER" id="PTHR43317:SF1">
    <property type="entry name" value="THERMOSPERMINE SYNTHASE ACAULIS5"/>
    <property type="match status" value="1"/>
</dbReference>
<dbReference type="SUPFAM" id="SSF53335">
    <property type="entry name" value="S-adenosyl-L-methionine-dependent methyltransferases"/>
    <property type="match status" value="1"/>
</dbReference>
<dbReference type="GO" id="GO:0006596">
    <property type="term" value="P:polyamine biosynthetic process"/>
    <property type="evidence" value="ECO:0007669"/>
    <property type="project" value="UniProtKB-KW"/>
</dbReference>
<keyword evidence="3" id="KW-1133">Transmembrane helix</keyword>
<dbReference type="NCBIfam" id="NF037959">
    <property type="entry name" value="MFS_SpdSyn"/>
    <property type="match status" value="1"/>
</dbReference>
<feature type="transmembrane region" description="Helical" evidence="3">
    <location>
        <begin position="50"/>
        <end position="72"/>
    </location>
</feature>
<protein>
    <submittedName>
        <fullName evidence="4">Spermine/spermidine synthase family protein</fullName>
    </submittedName>
</protein>
<evidence type="ECO:0000313" key="5">
    <source>
        <dbReference type="Proteomes" id="UP000813385"/>
    </source>
</evidence>
<dbReference type="FunFam" id="3.40.50.150:FF:000288">
    <property type="entry name" value="Spermine/spermidine synthase, putative"/>
    <property type="match status" value="1"/>
</dbReference>
<sequence length="584" mass="64354">MAPKQRKPAKAEEPASSAEMTEKFTKDLQSLAEKAKKEGNRSKTSEQIRIYVKVALVLTLAAAFANASYLALSPVYGSIPSSVYHSRVVMGAAFVGWASNIFLNRYLPFDPVTLLPVIAMWIPTIQWALYKYSSQMTAHWGPLATEMATIFPLITITTSTVATTLEDADLSWLPKQVAEAGPGIGAWLFFKLAESLTGGFIQALIGETFITTRVGLELFISAHYLLVAPSAWVGLALPSLYHAAMLNVHTMIPGATHGLNVTLQADNWILLDRKESNTGYVSVIESLDQGFRVMRCDHSLLGGEWTKVRPTDPRVAEPIYGVFVMLEAVRLINVPTPVPDNEAKALVIGLGIGTTPAALVSHGIDTTVVEIDPVVHDFASKYFHLPANHTAVIEDAVSYTESLVQDPKARFDYIVHDVFTGGAEPIPLFTLEFLQGLNSLLNDGGVIAINYAGDFTHPAPRIVVNTIREVFPSCRIFRESAAPSKSKLEKDGMDFTNMVIFCKKTSGKLTFKRPVEADFLGSRSRRAFLMPEHEVLDKHIANGEKDGILTKNDTQKLAQWHQKSALGHWEVMRTVLPPKIWELW</sequence>
<evidence type="ECO:0000313" key="4">
    <source>
        <dbReference type="EMBL" id="KAH7359157.1"/>
    </source>
</evidence>
<accession>A0A8K0TCL3</accession>
<evidence type="ECO:0000256" key="2">
    <source>
        <dbReference type="SAM" id="MobiDB-lite"/>
    </source>
</evidence>
<keyword evidence="3" id="KW-0812">Transmembrane</keyword>
<evidence type="ECO:0000256" key="3">
    <source>
        <dbReference type="SAM" id="Phobius"/>
    </source>
</evidence>
<evidence type="ECO:0000256" key="1">
    <source>
        <dbReference type="ARBA" id="ARBA00023115"/>
    </source>
</evidence>
<feature type="transmembrane region" description="Helical" evidence="3">
    <location>
        <begin position="112"/>
        <end position="130"/>
    </location>
</feature>